<proteinExistence type="predicted"/>
<feature type="compositionally biased region" description="Basic and acidic residues" evidence="1">
    <location>
        <begin position="161"/>
        <end position="175"/>
    </location>
</feature>
<feature type="region of interest" description="Disordered" evidence="1">
    <location>
        <begin position="146"/>
        <end position="175"/>
    </location>
</feature>
<keyword evidence="3" id="KW-1185">Reference proteome</keyword>
<dbReference type="Gramene" id="ORUFI02G00610.1">
    <property type="protein sequence ID" value="ORUFI02G00610.1"/>
    <property type="gene ID" value="ORUFI02G00610"/>
</dbReference>
<dbReference type="HOGENOM" id="CLU_131193_0_0_1"/>
<organism evidence="2 3">
    <name type="scientific">Oryza rufipogon</name>
    <name type="common">Brownbeard rice</name>
    <name type="synonym">Asian wild rice</name>
    <dbReference type="NCBI Taxonomy" id="4529"/>
    <lineage>
        <taxon>Eukaryota</taxon>
        <taxon>Viridiplantae</taxon>
        <taxon>Streptophyta</taxon>
        <taxon>Embryophyta</taxon>
        <taxon>Tracheophyta</taxon>
        <taxon>Spermatophyta</taxon>
        <taxon>Magnoliopsida</taxon>
        <taxon>Liliopsida</taxon>
        <taxon>Poales</taxon>
        <taxon>Poaceae</taxon>
        <taxon>BOP clade</taxon>
        <taxon>Oryzoideae</taxon>
        <taxon>Oryzeae</taxon>
        <taxon>Oryzinae</taxon>
        <taxon>Oryza</taxon>
    </lineage>
</organism>
<dbReference type="OMA" id="DFAGRNH"/>
<evidence type="ECO:0008006" key="4">
    <source>
        <dbReference type="Google" id="ProtNLM"/>
    </source>
</evidence>
<evidence type="ECO:0000313" key="3">
    <source>
        <dbReference type="Proteomes" id="UP000008022"/>
    </source>
</evidence>
<reference evidence="3" key="1">
    <citation type="submission" date="2013-06" db="EMBL/GenBank/DDBJ databases">
        <authorList>
            <person name="Zhao Q."/>
        </authorList>
    </citation>
    <scope>NUCLEOTIDE SEQUENCE</scope>
    <source>
        <strain evidence="3">cv. W1943</strain>
    </source>
</reference>
<reference evidence="2" key="2">
    <citation type="submission" date="2015-06" db="UniProtKB">
        <authorList>
            <consortium name="EnsemblPlants"/>
        </authorList>
    </citation>
    <scope>IDENTIFICATION</scope>
</reference>
<sequence length="175" mass="18907">MGAKGISEGIDTVELEAREYRQSTQLVECGGGGEGPSRQEPPRCQRGQWSAAAAGKDFAGGNHHGIGKGRLRCSVAEVGRPRCREPPRRQQRLEKKSAPARASVGFGGGGRWGRQQLLRGQVECVAAVEGDDLGSGDGDWGRIRLQRRQRRSEAAATVHVRRSEEEPVSPREGEA</sequence>
<feature type="region of interest" description="Disordered" evidence="1">
    <location>
        <begin position="82"/>
        <end position="112"/>
    </location>
</feature>
<dbReference type="EnsemblPlants" id="ORUFI02G00610.1">
    <property type="protein sequence ID" value="ORUFI02G00610.1"/>
    <property type="gene ID" value="ORUFI02G00610"/>
</dbReference>
<accession>A0A0E0N8N5</accession>
<dbReference type="Proteomes" id="UP000008022">
    <property type="component" value="Unassembled WGS sequence"/>
</dbReference>
<protein>
    <recommendedName>
        <fullName evidence="4">DUF834 domain-containing protein</fullName>
    </recommendedName>
</protein>
<evidence type="ECO:0000313" key="2">
    <source>
        <dbReference type="EnsemblPlants" id="ORUFI02G00610.1"/>
    </source>
</evidence>
<feature type="region of interest" description="Disordered" evidence="1">
    <location>
        <begin position="26"/>
        <end position="67"/>
    </location>
</feature>
<name>A0A0E0N8N5_ORYRU</name>
<evidence type="ECO:0000256" key="1">
    <source>
        <dbReference type="SAM" id="MobiDB-lite"/>
    </source>
</evidence>
<dbReference type="AlphaFoldDB" id="A0A0E0N8N5"/>
<feature type="compositionally biased region" description="Basic and acidic residues" evidence="1">
    <location>
        <begin position="82"/>
        <end position="97"/>
    </location>
</feature>